<feature type="non-terminal residue" evidence="2">
    <location>
        <position position="1"/>
    </location>
</feature>
<protein>
    <submittedName>
        <fullName evidence="2">KtrAB potassium uptake system, integral membrane component KtrB</fullName>
    </submittedName>
</protein>
<feature type="compositionally biased region" description="Basic and acidic residues" evidence="1">
    <location>
        <begin position="196"/>
        <end position="210"/>
    </location>
</feature>
<feature type="compositionally biased region" description="Low complexity" evidence="1">
    <location>
        <begin position="273"/>
        <end position="283"/>
    </location>
</feature>
<organism evidence="2">
    <name type="scientific">uncultured Blastococcus sp</name>
    <dbReference type="NCBI Taxonomy" id="217144"/>
    <lineage>
        <taxon>Bacteria</taxon>
        <taxon>Bacillati</taxon>
        <taxon>Actinomycetota</taxon>
        <taxon>Actinomycetes</taxon>
        <taxon>Geodermatophilales</taxon>
        <taxon>Geodermatophilaceae</taxon>
        <taxon>Blastococcus</taxon>
        <taxon>environmental samples</taxon>
    </lineage>
</organism>
<feature type="region of interest" description="Disordered" evidence="1">
    <location>
        <begin position="1"/>
        <end position="166"/>
    </location>
</feature>
<feature type="compositionally biased region" description="Basic residues" evidence="1">
    <location>
        <begin position="315"/>
        <end position="329"/>
    </location>
</feature>
<feature type="region of interest" description="Disordered" evidence="1">
    <location>
        <begin position="189"/>
        <end position="461"/>
    </location>
</feature>
<dbReference type="AlphaFoldDB" id="A0A6J4HF16"/>
<feature type="non-terminal residue" evidence="2">
    <location>
        <position position="461"/>
    </location>
</feature>
<feature type="compositionally biased region" description="Low complexity" evidence="1">
    <location>
        <begin position="106"/>
        <end position="119"/>
    </location>
</feature>
<evidence type="ECO:0000313" key="2">
    <source>
        <dbReference type="EMBL" id="CAA9222906.1"/>
    </source>
</evidence>
<feature type="compositionally biased region" description="Low complexity" evidence="1">
    <location>
        <begin position="358"/>
        <end position="368"/>
    </location>
</feature>
<accession>A0A6J4HF16</accession>
<feature type="compositionally biased region" description="Basic and acidic residues" evidence="1">
    <location>
        <begin position="124"/>
        <end position="138"/>
    </location>
</feature>
<proteinExistence type="predicted"/>
<evidence type="ECO:0000256" key="1">
    <source>
        <dbReference type="SAM" id="MobiDB-lite"/>
    </source>
</evidence>
<reference evidence="2" key="1">
    <citation type="submission" date="2020-02" db="EMBL/GenBank/DDBJ databases">
        <authorList>
            <person name="Meier V. D."/>
        </authorList>
    </citation>
    <scope>NUCLEOTIDE SEQUENCE</scope>
    <source>
        <strain evidence="2">AVDCRST_MAG52</strain>
    </source>
</reference>
<dbReference type="EMBL" id="CADCTN010000038">
    <property type="protein sequence ID" value="CAA9222906.1"/>
    <property type="molecule type" value="Genomic_DNA"/>
</dbReference>
<feature type="compositionally biased region" description="Basic residues" evidence="1">
    <location>
        <begin position="246"/>
        <end position="256"/>
    </location>
</feature>
<feature type="compositionally biased region" description="Basic and acidic residues" evidence="1">
    <location>
        <begin position="47"/>
        <end position="63"/>
    </location>
</feature>
<feature type="compositionally biased region" description="Basic residues" evidence="1">
    <location>
        <begin position="153"/>
        <end position="166"/>
    </location>
</feature>
<feature type="compositionally biased region" description="Basic residues" evidence="1">
    <location>
        <begin position="76"/>
        <end position="93"/>
    </location>
</feature>
<name>A0A6J4HF16_9ACTN</name>
<sequence length="461" mass="51293">GRPGGDRCGAQPGQPIARGPGVRSSREGHRRCVRGRRRRRDRAAVPARREGRRGQCRLPDRALPRHLGGLRDGTGHRGHRHLLVRLRPGRHPGAHPGRWPGHHDAGQPAGAVAVPAAGPAGPPHRADGDQGAQRDRRAARDRHRRALQPGRGGRGRHRADRPVRRRLRRLGAVGDLRRGLPRRLGVQQRRLLALRRQPDRVRRRSMDQPAHHRRGHRRRPGLPGRVRAGPGVADAGELVGADPYHGHRHRSPARRRDRGDAGRRERQPRHARAPGPRRAVAGGVRRRCHAAHRGVQQPRRVRLPAGDAAAQRRPDVHRRRQCRHRRRHQGDHLRPAGLRAVGRDARRSGRRRRPPPGAGRQPAAGAGRRAARHGRDRGVHVPHGGAHPLHLRPGPVRGDLRLLHGRAVHRHHRRPPTGRAGAARAAHVRRADRPAHPGVGARAARPRPPPPAPRGEDHRWL</sequence>
<feature type="compositionally biased region" description="Basic residues" evidence="1">
    <location>
        <begin position="211"/>
        <end position="220"/>
    </location>
</feature>
<feature type="compositionally biased region" description="Low complexity" evidence="1">
    <location>
        <begin position="221"/>
        <end position="232"/>
    </location>
</feature>
<feature type="compositionally biased region" description="Basic residues" evidence="1">
    <location>
        <begin position="403"/>
        <end position="416"/>
    </location>
</feature>
<gene>
    <name evidence="2" type="ORF">AVDCRST_MAG52-561</name>
</gene>
<feature type="compositionally biased region" description="Basic residues" evidence="1">
    <location>
        <begin position="28"/>
        <end position="41"/>
    </location>
</feature>